<gene>
    <name evidence="2" type="ORF">rCG_46353</name>
</gene>
<proteinExistence type="predicted"/>
<evidence type="ECO:0000256" key="1">
    <source>
        <dbReference type="SAM" id="MobiDB-lite"/>
    </source>
</evidence>
<protein>
    <submittedName>
        <fullName evidence="2">RCG46353</fullName>
    </submittedName>
</protein>
<dbReference type="EMBL" id="CH473958">
    <property type="protein sequence ID" value="EDM09683.1"/>
    <property type="molecule type" value="Genomic_DNA"/>
</dbReference>
<feature type="region of interest" description="Disordered" evidence="1">
    <location>
        <begin position="39"/>
        <end position="60"/>
    </location>
</feature>
<dbReference type="Proteomes" id="UP000234681">
    <property type="component" value="Chromosome 13"/>
</dbReference>
<accession>A6ICG4</accession>
<evidence type="ECO:0000313" key="2">
    <source>
        <dbReference type="EMBL" id="EDM09683.1"/>
    </source>
</evidence>
<reference evidence="2 3" key="1">
    <citation type="submission" date="2005-09" db="EMBL/GenBank/DDBJ databases">
        <authorList>
            <person name="Mural R.J."/>
            <person name="Li P.W."/>
            <person name="Adams M.D."/>
            <person name="Amanatides P.G."/>
            <person name="Baden-Tillson H."/>
            <person name="Barnstead M."/>
            <person name="Chin S.H."/>
            <person name="Dew I."/>
            <person name="Evans C.A."/>
            <person name="Ferriera S."/>
            <person name="Flanigan M."/>
            <person name="Fosler C."/>
            <person name="Glodek A."/>
            <person name="Gu Z."/>
            <person name="Holt R.A."/>
            <person name="Jennings D."/>
            <person name="Kraft C.L."/>
            <person name="Lu F."/>
            <person name="Nguyen T."/>
            <person name="Nusskern D.R."/>
            <person name="Pfannkoch C.M."/>
            <person name="Sitter C."/>
            <person name="Sutton G.G."/>
            <person name="Venter J.C."/>
            <person name="Wang Z."/>
            <person name="Woodage T."/>
            <person name="Zheng X.H."/>
            <person name="Zhong F."/>
        </authorList>
    </citation>
    <scope>NUCLEOTIDE SEQUENCE [LARGE SCALE GENOMIC DNA]</scope>
    <source>
        <strain>BN</strain>
        <strain evidence="3">Sprague-Dawley</strain>
    </source>
</reference>
<organism evidence="2 3">
    <name type="scientific">Rattus norvegicus</name>
    <name type="common">Rat</name>
    <dbReference type="NCBI Taxonomy" id="10116"/>
    <lineage>
        <taxon>Eukaryota</taxon>
        <taxon>Metazoa</taxon>
        <taxon>Chordata</taxon>
        <taxon>Craniata</taxon>
        <taxon>Vertebrata</taxon>
        <taxon>Euteleostomi</taxon>
        <taxon>Mammalia</taxon>
        <taxon>Eutheria</taxon>
        <taxon>Euarchontoglires</taxon>
        <taxon>Glires</taxon>
        <taxon>Rodentia</taxon>
        <taxon>Myomorpha</taxon>
        <taxon>Muroidea</taxon>
        <taxon>Muridae</taxon>
        <taxon>Murinae</taxon>
        <taxon>Rattus</taxon>
    </lineage>
</organism>
<dbReference type="AlphaFoldDB" id="A6ICG4"/>
<evidence type="ECO:0000313" key="3">
    <source>
        <dbReference type="Proteomes" id="UP000234681"/>
    </source>
</evidence>
<name>A6ICG4_RAT</name>
<sequence>MSLEFTEAKKAAQGHPVCWQAEPNFTVFPPGNLDAVEELPHASHPPQSANPMGSSLPHRLSHRPKNQFSVSCILRANRMCLPAGGSCPHLLANIHGEIGHQKRADFCLSHIIRVRPCCSCLQTLLLFEDGTGFHCVQTPYCAGPFLRPWASSCRDSVVMGRSVRISLQDPT</sequence>